<dbReference type="PANTHER" id="PTHR48449">
    <property type="entry name" value="DUF1985 DOMAIN-CONTAINING PROTEIN"/>
    <property type="match status" value="1"/>
</dbReference>
<protein>
    <recommendedName>
        <fullName evidence="9">DUF1985 domain-containing protein</fullName>
    </recommendedName>
</protein>
<dbReference type="InterPro" id="IPR003653">
    <property type="entry name" value="Peptidase_C48_C"/>
</dbReference>
<reference evidence="7" key="1">
    <citation type="submission" date="2020-03" db="EMBL/GenBank/DDBJ databases">
        <title>A high-quality chromosome-level genome assembly of a woody plant with both climbing and erect habits, Rhamnella rubrinervis.</title>
        <authorList>
            <person name="Lu Z."/>
            <person name="Yang Y."/>
            <person name="Zhu X."/>
            <person name="Sun Y."/>
        </authorList>
    </citation>
    <scope>NUCLEOTIDE SEQUENCE</scope>
    <source>
        <strain evidence="7">BYM</strain>
        <tissue evidence="7">Leaf</tissue>
    </source>
</reference>
<evidence type="ECO:0000259" key="6">
    <source>
        <dbReference type="Pfam" id="PF09331"/>
    </source>
</evidence>
<organism evidence="7 8">
    <name type="scientific">Rhamnella rubrinervis</name>
    <dbReference type="NCBI Taxonomy" id="2594499"/>
    <lineage>
        <taxon>Eukaryota</taxon>
        <taxon>Viridiplantae</taxon>
        <taxon>Streptophyta</taxon>
        <taxon>Embryophyta</taxon>
        <taxon>Tracheophyta</taxon>
        <taxon>Spermatophyta</taxon>
        <taxon>Magnoliopsida</taxon>
        <taxon>eudicotyledons</taxon>
        <taxon>Gunneridae</taxon>
        <taxon>Pentapetalae</taxon>
        <taxon>rosids</taxon>
        <taxon>fabids</taxon>
        <taxon>Rosales</taxon>
        <taxon>Rhamnaceae</taxon>
        <taxon>rhamnoid group</taxon>
        <taxon>Rhamneae</taxon>
        <taxon>Rhamnella</taxon>
    </lineage>
</organism>
<dbReference type="Pfam" id="PF09331">
    <property type="entry name" value="DUF1985"/>
    <property type="match status" value="1"/>
</dbReference>
<keyword evidence="3" id="KW-0378">Hydrolase</keyword>
<feature type="region of interest" description="Disordered" evidence="4">
    <location>
        <begin position="324"/>
        <end position="389"/>
    </location>
</feature>
<dbReference type="Pfam" id="PF02902">
    <property type="entry name" value="Peptidase_C48"/>
    <property type="match status" value="1"/>
</dbReference>
<feature type="domain" description="Ubiquitin-like protease family profile" evidence="5">
    <location>
        <begin position="501"/>
        <end position="667"/>
    </location>
</feature>
<comment type="similarity">
    <text evidence="1">Belongs to the peptidase C48 family.</text>
</comment>
<gene>
    <name evidence="7" type="ORF">FNV43_RR00397</name>
</gene>
<evidence type="ECO:0000256" key="2">
    <source>
        <dbReference type="ARBA" id="ARBA00022670"/>
    </source>
</evidence>
<dbReference type="EMBL" id="VOIH02000001">
    <property type="protein sequence ID" value="KAF3455755.1"/>
    <property type="molecule type" value="Genomic_DNA"/>
</dbReference>
<evidence type="ECO:0000259" key="5">
    <source>
        <dbReference type="Pfam" id="PF02902"/>
    </source>
</evidence>
<dbReference type="AlphaFoldDB" id="A0A8K0HNK8"/>
<evidence type="ECO:0000256" key="4">
    <source>
        <dbReference type="SAM" id="MobiDB-lite"/>
    </source>
</evidence>
<evidence type="ECO:0000256" key="3">
    <source>
        <dbReference type="ARBA" id="ARBA00022801"/>
    </source>
</evidence>
<feature type="domain" description="DUF1985" evidence="6">
    <location>
        <begin position="78"/>
        <end position="211"/>
    </location>
</feature>
<dbReference type="GO" id="GO:0006508">
    <property type="term" value="P:proteolysis"/>
    <property type="evidence" value="ECO:0007669"/>
    <property type="project" value="UniProtKB-KW"/>
</dbReference>
<dbReference type="SUPFAM" id="SSF54001">
    <property type="entry name" value="Cysteine proteinases"/>
    <property type="match status" value="1"/>
</dbReference>
<dbReference type="InterPro" id="IPR015410">
    <property type="entry name" value="DUF1985"/>
</dbReference>
<dbReference type="InterPro" id="IPR038765">
    <property type="entry name" value="Papain-like_cys_pep_sf"/>
</dbReference>
<feature type="compositionally biased region" description="Basic and acidic residues" evidence="4">
    <location>
        <begin position="324"/>
        <end position="338"/>
    </location>
</feature>
<dbReference type="PANTHER" id="PTHR48449:SF1">
    <property type="entry name" value="DUF1985 DOMAIN-CONTAINING PROTEIN"/>
    <property type="match status" value="1"/>
</dbReference>
<keyword evidence="8" id="KW-1185">Reference proteome</keyword>
<keyword evidence="2" id="KW-0645">Protease</keyword>
<dbReference type="Proteomes" id="UP000796880">
    <property type="component" value="Unassembled WGS sequence"/>
</dbReference>
<evidence type="ECO:0000313" key="7">
    <source>
        <dbReference type="EMBL" id="KAF3455755.1"/>
    </source>
</evidence>
<sequence>MGEKEAMSKESITYFRMFDKDDMYSAKVTIKSNLNEAMKKIRSKLNSKQLGLFESTCFGHFLHANELQVSGSIINQMLWRQCVGHDMEVMEFSFGGTGARFTIQEFGLITGLCCGAIPTDKPSPHHFRDTYFGGRKLPLHNSDIVDVFDTTTCKDDHDMLRLALLFFLETVVLSKEAPTPVRVDHIDMLDDLDYFNSYPWGTVSYHITVRSMRGCPARRANNSHTYTLIGFPLAFMLWGYETIPPIATMFGIKSKDITCPRLLNWTTTGFATTKKLDPIFSKPNMKVINALEPTPSEMDFVQSIHWPTGWRPYDAPPIVAEKKSNDAVKESKRDDANAVKKVVGKKKIHRDEPTASPAPHANPNRDDGDDDIIGGDGYGMDHGGGDDYGMDHGGGHPLPLLPITKVRCSPKCPPKLAGGRRKRRAARDIQSPYECDTLRRKMVRTLPRSNRTFDPYRPIFDDVAQQYAQFMNSGDEHAIVEYDTISVKKIFFRELEFSPTWLMDDHIQVVTHLIRQRAGKYPEVFNPRILLLDNRLVQYMTNRLDDFMDERKDKAKYNFGDEMLEFVNGKRPILNIKPWTAYDRVLLVMNRQDIHWLLGDINLAARHMTIYDCRHRGNDIELEYFGKLLPMFPYLIHAAGFYRKLNMPFSPRPFTISLASKCPQMHTDVVHGMRDPELHVRVDSVFALCSFVEACRDLNEICPILPQLFDGSDLQLGDYSGQAAAFWRCMNTAEADDRLEYMWHN</sequence>
<dbReference type="GO" id="GO:0008234">
    <property type="term" value="F:cysteine-type peptidase activity"/>
    <property type="evidence" value="ECO:0007669"/>
    <property type="project" value="InterPro"/>
</dbReference>
<name>A0A8K0HNK8_9ROSA</name>
<dbReference type="Gene3D" id="3.40.395.10">
    <property type="entry name" value="Adenoviral Proteinase, Chain A"/>
    <property type="match status" value="1"/>
</dbReference>
<dbReference type="OrthoDB" id="1101665at2759"/>
<evidence type="ECO:0008006" key="9">
    <source>
        <dbReference type="Google" id="ProtNLM"/>
    </source>
</evidence>
<evidence type="ECO:0000256" key="1">
    <source>
        <dbReference type="ARBA" id="ARBA00005234"/>
    </source>
</evidence>
<evidence type="ECO:0000313" key="8">
    <source>
        <dbReference type="Proteomes" id="UP000796880"/>
    </source>
</evidence>
<comment type="caution">
    <text evidence="7">The sequence shown here is derived from an EMBL/GenBank/DDBJ whole genome shotgun (WGS) entry which is preliminary data.</text>
</comment>
<accession>A0A8K0HNK8</accession>
<proteinExistence type="inferred from homology"/>